<reference evidence="2 3" key="1">
    <citation type="submission" date="2019-03" db="EMBL/GenBank/DDBJ databases">
        <title>Complete genome sequence of Paenisporosarcina antarctica CGMCC 1.6503T.</title>
        <authorList>
            <person name="Rong J.-C."/>
            <person name="Chi N.-Y."/>
            <person name="Zhang Q.-F."/>
        </authorList>
    </citation>
    <scope>NUCLEOTIDE SEQUENCE [LARGE SCALE GENOMIC DNA]</scope>
    <source>
        <strain evidence="2 3">CGMCC 1.6503</strain>
    </source>
</reference>
<feature type="transmembrane region" description="Helical" evidence="1">
    <location>
        <begin position="37"/>
        <end position="66"/>
    </location>
</feature>
<organism evidence="2 3">
    <name type="scientific">Paenisporosarcina antarctica</name>
    <dbReference type="NCBI Taxonomy" id="417367"/>
    <lineage>
        <taxon>Bacteria</taxon>
        <taxon>Bacillati</taxon>
        <taxon>Bacillota</taxon>
        <taxon>Bacilli</taxon>
        <taxon>Bacillales</taxon>
        <taxon>Caryophanaceae</taxon>
        <taxon>Paenisporosarcina</taxon>
    </lineage>
</organism>
<feature type="transmembrane region" description="Helical" evidence="1">
    <location>
        <begin position="9"/>
        <end position="31"/>
    </location>
</feature>
<dbReference type="KEGG" id="panc:E2636_16855"/>
<proteinExistence type="predicted"/>
<gene>
    <name evidence="2" type="ORF">E2636_16855</name>
</gene>
<dbReference type="AlphaFoldDB" id="A0A4P7A246"/>
<dbReference type="RefSeq" id="WP_134211341.1">
    <property type="nucleotide sequence ID" value="NZ_CP038015.1"/>
</dbReference>
<evidence type="ECO:0000313" key="2">
    <source>
        <dbReference type="EMBL" id="QBP42708.1"/>
    </source>
</evidence>
<dbReference type="OrthoDB" id="9841273at2"/>
<keyword evidence="3" id="KW-1185">Reference proteome</keyword>
<evidence type="ECO:0000256" key="1">
    <source>
        <dbReference type="SAM" id="Phobius"/>
    </source>
</evidence>
<sequence length="321" mass="36978">MSKELFKKLICILVGNITLILLYLFSVYMTWYDPTNFFAGVMFMGSFIGLPVIIFIFNFVVTLIMFSLLKVEFGKNRLAITGAITIGVFVLFHIGMSVHAHIGNAYIEKNIEKYAFEGNVENYSKEKLAALGEELGYKLDFRSGMYETDFYSYFSGSGGGNYDVEGDLELIIKFTINEDSCDRNNCGENLEYKIVYQSDTFEIQDVDIPLRDEYMLRGIEGEYQEEIGSNYYYMVRVTKEGKRYKIDLGELSSSGYWEKESTNYGVILKEPPTTKKLHGVVYSPYSDHIKHFEGKNAVVYLTGNELRVEIEGEKVYRYYKK</sequence>
<dbReference type="EMBL" id="CP038015">
    <property type="protein sequence ID" value="QBP42708.1"/>
    <property type="molecule type" value="Genomic_DNA"/>
</dbReference>
<keyword evidence="1" id="KW-0812">Transmembrane</keyword>
<keyword evidence="1" id="KW-1133">Transmembrane helix</keyword>
<protein>
    <submittedName>
        <fullName evidence="2">Uncharacterized protein</fullName>
    </submittedName>
</protein>
<accession>A0A4P7A246</accession>
<dbReference type="Proteomes" id="UP000294292">
    <property type="component" value="Chromosome"/>
</dbReference>
<evidence type="ECO:0000313" key="3">
    <source>
        <dbReference type="Proteomes" id="UP000294292"/>
    </source>
</evidence>
<name>A0A4P7A246_9BACL</name>
<keyword evidence="1" id="KW-0472">Membrane</keyword>
<feature type="transmembrane region" description="Helical" evidence="1">
    <location>
        <begin position="78"/>
        <end position="96"/>
    </location>
</feature>